<keyword evidence="2" id="KW-1185">Reference proteome</keyword>
<dbReference type="AlphaFoldDB" id="A0AAV4WGZ7"/>
<comment type="caution">
    <text evidence="1">The sequence shown here is derived from an EMBL/GenBank/DDBJ whole genome shotgun (WGS) entry which is preliminary data.</text>
</comment>
<evidence type="ECO:0000313" key="2">
    <source>
        <dbReference type="Proteomes" id="UP001054945"/>
    </source>
</evidence>
<proteinExistence type="predicted"/>
<sequence length="119" mass="13657">MSNFEDTCDLPFFIVNGQHRFPGKSWREKSFMLQIRNQTKGYRWWEAFVTEGPRGTAAAAIDFIWPHALREDLEGGCCGAQGESLECLGGRNTVYRMSGRLLYHYYAFEKGALMQFLAC</sequence>
<accession>A0AAV4WGZ7</accession>
<protein>
    <submittedName>
        <fullName evidence="1">Uncharacterized protein</fullName>
    </submittedName>
</protein>
<name>A0AAV4WGZ7_CAEEX</name>
<dbReference type="EMBL" id="BPLR01016199">
    <property type="protein sequence ID" value="GIY82027.1"/>
    <property type="molecule type" value="Genomic_DNA"/>
</dbReference>
<dbReference type="Proteomes" id="UP001054945">
    <property type="component" value="Unassembled WGS sequence"/>
</dbReference>
<gene>
    <name evidence="1" type="ORF">CEXT_591631</name>
</gene>
<reference evidence="1 2" key="1">
    <citation type="submission" date="2021-06" db="EMBL/GenBank/DDBJ databases">
        <title>Caerostris extrusa draft genome.</title>
        <authorList>
            <person name="Kono N."/>
            <person name="Arakawa K."/>
        </authorList>
    </citation>
    <scope>NUCLEOTIDE SEQUENCE [LARGE SCALE GENOMIC DNA]</scope>
</reference>
<organism evidence="1 2">
    <name type="scientific">Caerostris extrusa</name>
    <name type="common">Bark spider</name>
    <name type="synonym">Caerostris bankana</name>
    <dbReference type="NCBI Taxonomy" id="172846"/>
    <lineage>
        <taxon>Eukaryota</taxon>
        <taxon>Metazoa</taxon>
        <taxon>Ecdysozoa</taxon>
        <taxon>Arthropoda</taxon>
        <taxon>Chelicerata</taxon>
        <taxon>Arachnida</taxon>
        <taxon>Araneae</taxon>
        <taxon>Araneomorphae</taxon>
        <taxon>Entelegynae</taxon>
        <taxon>Araneoidea</taxon>
        <taxon>Araneidae</taxon>
        <taxon>Caerostris</taxon>
    </lineage>
</organism>
<evidence type="ECO:0000313" key="1">
    <source>
        <dbReference type="EMBL" id="GIY82027.1"/>
    </source>
</evidence>